<evidence type="ECO:0000313" key="11">
    <source>
        <dbReference type="EMBL" id="GAA50723.1"/>
    </source>
</evidence>
<evidence type="ECO:0000256" key="2">
    <source>
        <dbReference type="ARBA" id="ARBA00004245"/>
    </source>
</evidence>
<dbReference type="InterPro" id="IPR035969">
    <property type="entry name" value="Rab-GAP_TBC_sf"/>
</dbReference>
<dbReference type="InterPro" id="IPR000195">
    <property type="entry name" value="Rab-GAP-TBC_dom"/>
</dbReference>
<dbReference type="Pfam" id="PF00566">
    <property type="entry name" value="RabGAP-TBC"/>
    <property type="match status" value="1"/>
</dbReference>
<evidence type="ECO:0000256" key="1">
    <source>
        <dbReference type="ARBA" id="ARBA00004138"/>
    </source>
</evidence>
<evidence type="ECO:0000256" key="7">
    <source>
        <dbReference type="ARBA" id="ARBA00023212"/>
    </source>
</evidence>
<evidence type="ECO:0000256" key="6">
    <source>
        <dbReference type="ARBA" id="ARBA00023054"/>
    </source>
</evidence>
<keyword evidence="7" id="KW-0206">Cytoskeleton</keyword>
<dbReference type="Proteomes" id="UP000008909">
    <property type="component" value="Unassembled WGS sequence"/>
</dbReference>
<dbReference type="Gene3D" id="1.10.472.80">
    <property type="entry name" value="Ypt/Rab-GAP domain of gyp1p, domain 3"/>
    <property type="match status" value="1"/>
</dbReference>
<evidence type="ECO:0000256" key="3">
    <source>
        <dbReference type="ARBA" id="ARBA00022490"/>
    </source>
</evidence>
<evidence type="ECO:0000256" key="9">
    <source>
        <dbReference type="SAM" id="MobiDB-lite"/>
    </source>
</evidence>
<feature type="non-terminal residue" evidence="11">
    <location>
        <position position="1"/>
    </location>
</feature>
<evidence type="ECO:0000259" key="10">
    <source>
        <dbReference type="PROSITE" id="PS50086"/>
    </source>
</evidence>
<dbReference type="PANTHER" id="PTHR19853">
    <property type="entry name" value="WD REPEAT CONTAINING PROTEIN 3 WDR3"/>
    <property type="match status" value="1"/>
</dbReference>
<gene>
    <name evidence="11" type="ORF">CLF_104956</name>
</gene>
<keyword evidence="8" id="KW-0966">Cell projection</keyword>
<accession>G7YCN9</accession>
<evidence type="ECO:0000313" key="12">
    <source>
        <dbReference type="Proteomes" id="UP000008909"/>
    </source>
</evidence>
<name>G7YCN9_CLOSI</name>
<dbReference type="SUPFAM" id="SSF47923">
    <property type="entry name" value="Ypt/Rab-GAP domain of gyp1p"/>
    <property type="match status" value="1"/>
</dbReference>
<organism evidence="11 12">
    <name type="scientific">Clonorchis sinensis</name>
    <name type="common">Chinese liver fluke</name>
    <dbReference type="NCBI Taxonomy" id="79923"/>
    <lineage>
        <taxon>Eukaryota</taxon>
        <taxon>Metazoa</taxon>
        <taxon>Spiralia</taxon>
        <taxon>Lophotrochozoa</taxon>
        <taxon>Platyhelminthes</taxon>
        <taxon>Trematoda</taxon>
        <taxon>Digenea</taxon>
        <taxon>Opisthorchiida</taxon>
        <taxon>Opisthorchiata</taxon>
        <taxon>Opisthorchiidae</taxon>
        <taxon>Clonorchis</taxon>
    </lineage>
</organism>
<keyword evidence="5" id="KW-0677">Repeat</keyword>
<sequence length="837" mass="94770">GGLFLFAAGRSPFIHLWCLDHLHDKDLLPSAKSTTGQLATGEGDRELMEVIRLPKPAYSVRRLAWLPNPSSCISSDNCQIHVDELDGILLALGNDHRVRFLKRFTNEGRSSVSAGDTRDTVRWHCLFTVGRGTLDDPLIMNLIVPQPIRSSIGTTLACTRGQTAGSYVALLDLQGYVHLHDLSVALDQLYKPPPSLLNVAKEEKYRRRVRSIPVVEFKPVKPAPSKTDSLLTQNGFQCSTLGRHTGVHTNLYADPDEGLLNRGRLRSLLREFGRFPDKYRTFIWRSVLQLPSNTQAFDALVKKGIHPAFATIPPCFRSRQKKSIGVLQKVCSALAFWSPMFGETDWLLMMAYPFVRLFENNNLRAFEVVATVLNNWCELWFRDFPNPPANILCIVDCLVKHFDPELHSHFTKCHVTTEMYAWPLFQTVLSELFTQEEWLQLWDTIICYPPGFLIACVAAYAVCGRRLLLPVQNVDAFEAFFRSPTTIPVRTVVDLAHQLLHLCPPTIHPDRVLVNTLRSESFLSQDSSGALDGLTSIPFRPLTSPYYPIVIPPSDFIRRNPHKGVKKEMDETHRTMRRSTSLDPITAEDAKLHEHRKTFAALLRQVNSHEKHLADELPHSRKSLNSSDQSASTKRNVSSSSNSWAWRTEVFLANEDSACAIRDQTTTAFGAEINAKCLILKRRIRMYVHQSSELDSLSGIQWIISSHKCGSISHLDCIADNKTELFVSQPNLQSTSFKSSKHQLSSSEKFYESANRPRKPLGQTTTAVSIFDSGSLRLQRNANNTKIGFKIKELAKENQELLTGVEELLDRLRNSKCNLQLARYAEYRPMFCYWVVK</sequence>
<dbReference type="AlphaFoldDB" id="G7YCN9"/>
<evidence type="ECO:0000256" key="8">
    <source>
        <dbReference type="ARBA" id="ARBA00023273"/>
    </source>
</evidence>
<feature type="region of interest" description="Disordered" evidence="9">
    <location>
        <begin position="611"/>
        <end position="638"/>
    </location>
</feature>
<dbReference type="GO" id="GO:0036064">
    <property type="term" value="C:ciliary basal body"/>
    <property type="evidence" value="ECO:0007669"/>
    <property type="project" value="TreeGrafter"/>
</dbReference>
<proteinExistence type="predicted"/>
<evidence type="ECO:0000256" key="5">
    <source>
        <dbReference type="ARBA" id="ARBA00022737"/>
    </source>
</evidence>
<keyword evidence="3" id="KW-0963">Cytoplasm</keyword>
<comment type="subcellular location">
    <subcellularLocation>
        <location evidence="1">Cell projection</location>
        <location evidence="1">Cilium</location>
    </subcellularLocation>
    <subcellularLocation>
        <location evidence="2">Cytoplasm</location>
        <location evidence="2">Cytoskeleton</location>
    </subcellularLocation>
</comment>
<protein>
    <submittedName>
        <fullName evidence="11">WD repeat-containing protein 67</fullName>
    </submittedName>
</protein>
<keyword evidence="4" id="KW-0853">WD repeat</keyword>
<dbReference type="EMBL" id="DF143073">
    <property type="protein sequence ID" value="GAA50723.1"/>
    <property type="molecule type" value="Genomic_DNA"/>
</dbReference>
<dbReference type="InterPro" id="IPR051570">
    <property type="entry name" value="TBC1_cilium_biogenesis"/>
</dbReference>
<reference evidence="11" key="1">
    <citation type="journal article" date="2011" name="Genome Biol.">
        <title>The draft genome of the carcinogenic human liver fluke Clonorchis sinensis.</title>
        <authorList>
            <person name="Wang X."/>
            <person name="Chen W."/>
            <person name="Huang Y."/>
            <person name="Sun J."/>
            <person name="Men J."/>
            <person name="Liu H."/>
            <person name="Luo F."/>
            <person name="Guo L."/>
            <person name="Lv X."/>
            <person name="Deng C."/>
            <person name="Zhou C."/>
            <person name="Fan Y."/>
            <person name="Li X."/>
            <person name="Huang L."/>
            <person name="Hu Y."/>
            <person name="Liang C."/>
            <person name="Hu X."/>
            <person name="Xu J."/>
            <person name="Yu X."/>
        </authorList>
    </citation>
    <scope>NUCLEOTIDE SEQUENCE [LARGE SCALE GENOMIC DNA]</scope>
    <source>
        <strain evidence="11">Henan</strain>
    </source>
</reference>
<keyword evidence="6" id="KW-0175">Coiled coil</keyword>
<evidence type="ECO:0000256" key="4">
    <source>
        <dbReference type="ARBA" id="ARBA00022574"/>
    </source>
</evidence>
<reference key="2">
    <citation type="submission" date="2011-10" db="EMBL/GenBank/DDBJ databases">
        <title>The genome and transcriptome sequence of Clonorchis sinensis provide insights into the carcinogenic liver fluke.</title>
        <authorList>
            <person name="Wang X."/>
            <person name="Huang Y."/>
            <person name="Chen W."/>
            <person name="Liu H."/>
            <person name="Guo L."/>
            <person name="Chen Y."/>
            <person name="Luo F."/>
            <person name="Zhou W."/>
            <person name="Sun J."/>
            <person name="Mao Q."/>
            <person name="Liang P."/>
            <person name="Zhou C."/>
            <person name="Tian Y."/>
            <person name="Men J."/>
            <person name="Lv X."/>
            <person name="Huang L."/>
            <person name="Zhou J."/>
            <person name="Hu Y."/>
            <person name="Li R."/>
            <person name="Zhang F."/>
            <person name="Lei H."/>
            <person name="Li X."/>
            <person name="Hu X."/>
            <person name="Liang C."/>
            <person name="Xu J."/>
            <person name="Wu Z."/>
            <person name="Yu X."/>
        </authorList>
    </citation>
    <scope>NUCLEOTIDE SEQUENCE</scope>
    <source>
        <strain>Henan</strain>
    </source>
</reference>
<dbReference type="GO" id="GO:0060271">
    <property type="term" value="P:cilium assembly"/>
    <property type="evidence" value="ECO:0007669"/>
    <property type="project" value="TreeGrafter"/>
</dbReference>
<keyword evidence="12" id="KW-1185">Reference proteome</keyword>
<dbReference type="PROSITE" id="PS50086">
    <property type="entry name" value="TBC_RABGAP"/>
    <property type="match status" value="1"/>
</dbReference>
<dbReference type="PANTHER" id="PTHR19853:SF1">
    <property type="entry name" value="TBC1 DOMAIN FAMILY MEMBER 31"/>
    <property type="match status" value="1"/>
</dbReference>
<feature type="domain" description="Rab-GAP TBC" evidence="10">
    <location>
        <begin position="274"/>
        <end position="449"/>
    </location>
</feature>